<dbReference type="RefSeq" id="WP_090441980.1">
    <property type="nucleotide sequence ID" value="NZ_FOHU01000005.1"/>
</dbReference>
<evidence type="ECO:0000313" key="4">
    <source>
        <dbReference type="Proteomes" id="UP000199568"/>
    </source>
</evidence>
<evidence type="ECO:0000259" key="2">
    <source>
        <dbReference type="Pfam" id="PF20047"/>
    </source>
</evidence>
<feature type="transmembrane region" description="Helical" evidence="1">
    <location>
        <begin position="181"/>
        <end position="201"/>
    </location>
</feature>
<keyword evidence="1" id="KW-1133">Transmembrane helix</keyword>
<organism evidence="3 4">
    <name type="scientific">Natronincola peptidivorans</name>
    <dbReference type="NCBI Taxonomy" id="426128"/>
    <lineage>
        <taxon>Bacteria</taxon>
        <taxon>Bacillati</taxon>
        <taxon>Bacillota</taxon>
        <taxon>Clostridia</taxon>
        <taxon>Peptostreptococcales</taxon>
        <taxon>Natronincolaceae</taxon>
        <taxon>Natronincola</taxon>
    </lineage>
</organism>
<dbReference type="AlphaFoldDB" id="A0A1I0CF81"/>
<feature type="transmembrane region" description="Helical" evidence="1">
    <location>
        <begin position="280"/>
        <end position="297"/>
    </location>
</feature>
<feature type="transmembrane region" description="Helical" evidence="1">
    <location>
        <begin position="20"/>
        <end position="37"/>
    </location>
</feature>
<accession>A0A1I0CF81</accession>
<feature type="transmembrane region" description="Helical" evidence="1">
    <location>
        <begin position="303"/>
        <end position="323"/>
    </location>
</feature>
<feature type="transmembrane region" description="Helical" evidence="1">
    <location>
        <begin position="148"/>
        <end position="169"/>
    </location>
</feature>
<dbReference type="STRING" id="426128.SAMN05660297_01616"/>
<dbReference type="Pfam" id="PF20047">
    <property type="entry name" value="DUF6449"/>
    <property type="match status" value="1"/>
</dbReference>
<feature type="transmembrane region" description="Helical" evidence="1">
    <location>
        <begin position="106"/>
        <end position="136"/>
    </location>
</feature>
<name>A0A1I0CF81_9FIRM</name>
<gene>
    <name evidence="3" type="ORF">SAMN05660297_01616</name>
</gene>
<proteinExistence type="predicted"/>
<protein>
    <submittedName>
        <fullName evidence="3">ABC-2 type transport system permease protein</fullName>
    </submittedName>
</protein>
<reference evidence="3 4" key="1">
    <citation type="submission" date="2016-10" db="EMBL/GenBank/DDBJ databases">
        <authorList>
            <person name="de Groot N.N."/>
        </authorList>
    </citation>
    <scope>NUCLEOTIDE SEQUENCE [LARGE SCALE GENOMIC DNA]</scope>
    <source>
        <strain evidence="3 4">DSM 18979</strain>
    </source>
</reference>
<dbReference type="EMBL" id="FOHU01000005">
    <property type="protein sequence ID" value="SET17721.1"/>
    <property type="molecule type" value="Genomic_DNA"/>
</dbReference>
<dbReference type="Proteomes" id="UP000199568">
    <property type="component" value="Unassembled WGS sequence"/>
</dbReference>
<dbReference type="OrthoDB" id="1706490at2"/>
<keyword evidence="1" id="KW-0812">Transmembrane</keyword>
<feature type="transmembrane region" description="Helical" evidence="1">
    <location>
        <begin position="335"/>
        <end position="356"/>
    </location>
</feature>
<sequence length="661" mass="75961">MTLKASLFSKGLIFSNFKRFWWVSAVYGLLLFFMLPLRHMMIKNAIHDEWIKHQLGNSLDLAANPNNFQLILILLIPVVMAALVFRYMQQSDVAAMMHSLPYNRKVLYCSHTIAGLLLLLLPIIMTSIILMILQVITNLSEYYSFINIIQWLGYTSLFLVMFFSIAVFVGMFTGNSIAQMAFTYILHMLPAGFFILLHFNIRNLLYGYGHNSVLASKIENHLPLFVLLNGRINGDYISIGTIIAYAITAILCFIGAYLAYKGRNAEAAGDVIAFKVVRPIFKYGVTVCSMLLGGIYFTSIAGVSIFTTLFGYLFSSFLGYWIAEMIMEKSFKVWGAYKGYIAYTVIVLMLVTAINVDAIGYVDRIPKAEDVEQVYLGSYYGWTRLEAREDKDTPISMDGYVFKQEVNIENMIKLHESLIEGPERPEDMVGIYRYQHIIYSLKNGKHIIREYPINEERYAAALKSLYESKEYKEKRFPIIHQRAEEIERIEITDPRSAKKSVVLYDPIKIQEFTMHLRKDVEGVAFEELIKPLEGHPMAILTDTDGNRINYALRQSYNSVFQWLKKHGHYENVILLPEDVEYIVLERLGDTAAAERVEIRNFDIIKELLEITTYSNRYPNSTILVGFYITGHSGTSYYLGHLYEDTAVSDELRHYIEQLPPQ</sequence>
<keyword evidence="4" id="KW-1185">Reference proteome</keyword>
<feature type="transmembrane region" description="Helical" evidence="1">
    <location>
        <begin position="236"/>
        <end position="260"/>
    </location>
</feature>
<dbReference type="InterPro" id="IPR045611">
    <property type="entry name" value="DUF6449"/>
</dbReference>
<feature type="domain" description="DUF6449" evidence="2">
    <location>
        <begin position="439"/>
        <end position="527"/>
    </location>
</feature>
<evidence type="ECO:0000256" key="1">
    <source>
        <dbReference type="SAM" id="Phobius"/>
    </source>
</evidence>
<keyword evidence="1" id="KW-0472">Membrane</keyword>
<evidence type="ECO:0000313" key="3">
    <source>
        <dbReference type="EMBL" id="SET17721.1"/>
    </source>
</evidence>
<feature type="transmembrane region" description="Helical" evidence="1">
    <location>
        <begin position="68"/>
        <end position="85"/>
    </location>
</feature>